<evidence type="ECO:0000256" key="13">
    <source>
        <dbReference type="ARBA" id="ARBA00023295"/>
    </source>
</evidence>
<evidence type="ECO:0000256" key="7">
    <source>
        <dbReference type="ARBA" id="ARBA00022723"/>
    </source>
</evidence>
<dbReference type="FunFam" id="1.10.340.30:FF:000010">
    <property type="entry name" value="Adenine DNA glycosylase"/>
    <property type="match status" value="1"/>
</dbReference>
<dbReference type="CDD" id="cd00056">
    <property type="entry name" value="ENDO3c"/>
    <property type="match status" value="1"/>
</dbReference>
<dbReference type="Pfam" id="PF14815">
    <property type="entry name" value="NUDIX_4"/>
    <property type="match status" value="1"/>
</dbReference>
<keyword evidence="13 14" id="KW-0326">Glycosidase</keyword>
<dbReference type="PANTHER" id="PTHR42944:SF1">
    <property type="entry name" value="ADENINE DNA GLYCOSYLASE"/>
    <property type="match status" value="1"/>
</dbReference>
<gene>
    <name evidence="16" type="ORF">FHX64_001059</name>
</gene>
<proteinExistence type="inferred from homology"/>
<reference evidence="16 17" key="1">
    <citation type="submission" date="2020-08" db="EMBL/GenBank/DDBJ databases">
        <title>Genomic Encyclopedia of Type Strains, Phase IV (KMG-IV): sequencing the most valuable type-strain genomes for metagenomic binning, comparative biology and taxonomic classification.</title>
        <authorList>
            <person name="Goeker M."/>
        </authorList>
    </citation>
    <scope>NUCLEOTIDE SEQUENCE [LARGE SCALE GENOMIC DNA]</scope>
    <source>
        <strain evidence="16 17">DSM 27471</strain>
    </source>
</reference>
<dbReference type="GO" id="GO:0051539">
    <property type="term" value="F:4 iron, 4 sulfur cluster binding"/>
    <property type="evidence" value="ECO:0007669"/>
    <property type="project" value="UniProtKB-UniRule"/>
</dbReference>
<evidence type="ECO:0000256" key="3">
    <source>
        <dbReference type="ARBA" id="ARBA00008343"/>
    </source>
</evidence>
<dbReference type="AlphaFoldDB" id="A0A7W5DPZ8"/>
<dbReference type="PANTHER" id="PTHR42944">
    <property type="entry name" value="ADENINE DNA GLYCOSYLASE"/>
    <property type="match status" value="1"/>
</dbReference>
<evidence type="ECO:0000256" key="11">
    <source>
        <dbReference type="ARBA" id="ARBA00023014"/>
    </source>
</evidence>
<dbReference type="Gene3D" id="3.90.79.10">
    <property type="entry name" value="Nucleoside Triphosphate Pyrophosphohydrolase"/>
    <property type="match status" value="1"/>
</dbReference>
<evidence type="ECO:0000256" key="8">
    <source>
        <dbReference type="ARBA" id="ARBA00022763"/>
    </source>
</evidence>
<comment type="catalytic activity">
    <reaction evidence="1 14">
        <text>Hydrolyzes free adenine bases from 7,8-dihydro-8-oxoguanine:adenine mismatched double-stranded DNA, leaving an apurinic site.</text>
        <dbReference type="EC" id="3.2.2.31"/>
    </reaction>
</comment>
<dbReference type="RefSeq" id="WP_183412732.1">
    <property type="nucleotide sequence ID" value="NZ_JACHYB010000001.1"/>
</dbReference>
<dbReference type="InterPro" id="IPR015797">
    <property type="entry name" value="NUDIX_hydrolase-like_dom_sf"/>
</dbReference>
<evidence type="ECO:0000256" key="14">
    <source>
        <dbReference type="RuleBase" id="RU365096"/>
    </source>
</evidence>
<dbReference type="GO" id="GO:0046872">
    <property type="term" value="F:metal ion binding"/>
    <property type="evidence" value="ECO:0007669"/>
    <property type="project" value="UniProtKB-UniRule"/>
</dbReference>
<keyword evidence="7" id="KW-0479">Metal-binding</keyword>
<dbReference type="CDD" id="cd03431">
    <property type="entry name" value="NUDIX_DNA_Glycosylase_C-MutY"/>
    <property type="match status" value="1"/>
</dbReference>
<keyword evidence="9 16" id="KW-0378">Hydrolase</keyword>
<dbReference type="GO" id="GO:0032357">
    <property type="term" value="F:oxidized purine DNA binding"/>
    <property type="evidence" value="ECO:0007669"/>
    <property type="project" value="TreeGrafter"/>
</dbReference>
<dbReference type="InterPro" id="IPR029119">
    <property type="entry name" value="MutY_C"/>
</dbReference>
<keyword evidence="11" id="KW-0411">Iron-sulfur</keyword>
<keyword evidence="8 14" id="KW-0227">DNA damage</keyword>
<comment type="caution">
    <text evidence="16">The sequence shown here is derived from an EMBL/GenBank/DDBJ whole genome shotgun (WGS) entry which is preliminary data.</text>
</comment>
<dbReference type="SMART" id="SM00478">
    <property type="entry name" value="ENDO3c"/>
    <property type="match status" value="1"/>
</dbReference>
<keyword evidence="12" id="KW-0234">DNA repair</keyword>
<evidence type="ECO:0000256" key="9">
    <source>
        <dbReference type="ARBA" id="ARBA00022801"/>
    </source>
</evidence>
<dbReference type="EMBL" id="JACHYB010000001">
    <property type="protein sequence ID" value="MBB3186896.1"/>
    <property type="molecule type" value="Genomic_DNA"/>
</dbReference>
<dbReference type="InterPro" id="IPR011257">
    <property type="entry name" value="DNA_glycosylase"/>
</dbReference>
<comment type="similarity">
    <text evidence="3 14">Belongs to the Nth/MutY family.</text>
</comment>
<keyword evidence="17" id="KW-1185">Reference proteome</keyword>
<dbReference type="InterPro" id="IPR023170">
    <property type="entry name" value="HhH_base_excis_C"/>
</dbReference>
<feature type="domain" description="HhH-GPD" evidence="15">
    <location>
        <begin position="42"/>
        <end position="193"/>
    </location>
</feature>
<dbReference type="GO" id="GO:0034039">
    <property type="term" value="F:8-oxo-7,8-dihydroguanine DNA N-glycosylase activity"/>
    <property type="evidence" value="ECO:0007669"/>
    <property type="project" value="TreeGrafter"/>
</dbReference>
<evidence type="ECO:0000256" key="12">
    <source>
        <dbReference type="ARBA" id="ARBA00023204"/>
    </source>
</evidence>
<accession>A0A7W5DPZ8</accession>
<dbReference type="InterPro" id="IPR003265">
    <property type="entry name" value="HhH-GPD_domain"/>
</dbReference>
<dbReference type="Pfam" id="PF00633">
    <property type="entry name" value="HHH"/>
    <property type="match status" value="1"/>
</dbReference>
<dbReference type="GO" id="GO:0035485">
    <property type="term" value="F:adenine/guanine mispair binding"/>
    <property type="evidence" value="ECO:0007669"/>
    <property type="project" value="TreeGrafter"/>
</dbReference>
<evidence type="ECO:0000313" key="16">
    <source>
        <dbReference type="EMBL" id="MBB3186896.1"/>
    </source>
</evidence>
<dbReference type="Gene3D" id="1.10.340.30">
    <property type="entry name" value="Hypothetical protein, domain 2"/>
    <property type="match status" value="1"/>
</dbReference>
<dbReference type="Gene3D" id="1.10.1670.10">
    <property type="entry name" value="Helix-hairpin-Helix base-excision DNA repair enzymes (C-terminal)"/>
    <property type="match status" value="1"/>
</dbReference>
<sequence length="364" mass="42378">MNQNSDNSHFSNALINWYSNNKRDLPWRNTQDPYIIWISEIILQQTRVAQGVDYFLRFIQRFPDVKSLAEAREEDVLKYWQGLGYYSRARNLHAAAQKIMEIHGGKFPDTFEAILALPGIGDYTASAIASFSFQLPHAVLDGNVLRFLARYFGISSPVDNTKTRQEIKELADSLLDTTHPDNFNQAIMEFGALQCVPKNPNCSECPFENSCLSLANHSVNQIPRKKTKTPPRDRYFYYLCLISNESIFLQKRTQKDIWHNLYELPLVETDEIITISELEQNDFFKNLTNDTTYKLHAISSPIKHQLSHQTIHANFITYLVNSKETQNNIDHFLQVPIKEVNNYPVSRLTEKFFKKHFQEQYIEK</sequence>
<dbReference type="SUPFAM" id="SSF55811">
    <property type="entry name" value="Nudix"/>
    <property type="match status" value="1"/>
</dbReference>
<dbReference type="InterPro" id="IPR000445">
    <property type="entry name" value="HhH_motif"/>
</dbReference>
<evidence type="ECO:0000256" key="5">
    <source>
        <dbReference type="ARBA" id="ARBA00022023"/>
    </source>
</evidence>
<dbReference type="Proteomes" id="UP000544222">
    <property type="component" value="Unassembled WGS sequence"/>
</dbReference>
<comment type="function">
    <text evidence="2">Adenine glycosylase active on G-A mispairs. MutY also corrects error-prone DNA synthesis past GO lesions which are due to the oxidatively damaged form of guanine: 7,8-dihydro-8-oxoguanine (8-oxo-dGTP).</text>
</comment>
<dbReference type="InterPro" id="IPR044298">
    <property type="entry name" value="MIG/MutY"/>
</dbReference>
<dbReference type="SUPFAM" id="SSF48150">
    <property type="entry name" value="DNA-glycosylase"/>
    <property type="match status" value="1"/>
</dbReference>
<evidence type="ECO:0000259" key="15">
    <source>
        <dbReference type="SMART" id="SM00478"/>
    </source>
</evidence>
<dbReference type="EC" id="3.2.2.31" evidence="4 14"/>
<dbReference type="GO" id="GO:0000701">
    <property type="term" value="F:purine-specific mismatch base pair DNA N-glycosylase activity"/>
    <property type="evidence" value="ECO:0007669"/>
    <property type="project" value="UniProtKB-EC"/>
</dbReference>
<dbReference type="Pfam" id="PF00730">
    <property type="entry name" value="HhH-GPD"/>
    <property type="match status" value="1"/>
</dbReference>
<comment type="cofactor">
    <cofactor evidence="14">
        <name>[4Fe-4S] cluster</name>
        <dbReference type="ChEBI" id="CHEBI:49883"/>
    </cofactor>
    <text evidence="14">Binds 1 [4Fe-4S] cluster.</text>
</comment>
<name>A0A7W5DPZ8_9PORP</name>
<evidence type="ECO:0000256" key="6">
    <source>
        <dbReference type="ARBA" id="ARBA00022485"/>
    </source>
</evidence>
<dbReference type="GO" id="GO:0006298">
    <property type="term" value="P:mismatch repair"/>
    <property type="evidence" value="ECO:0007669"/>
    <property type="project" value="TreeGrafter"/>
</dbReference>
<dbReference type="GO" id="GO:0006284">
    <property type="term" value="P:base-excision repair"/>
    <property type="evidence" value="ECO:0007669"/>
    <property type="project" value="UniProtKB-UniRule"/>
</dbReference>
<organism evidence="16 17">
    <name type="scientific">Microbacter margulisiae</name>
    <dbReference type="NCBI Taxonomy" id="1350067"/>
    <lineage>
        <taxon>Bacteria</taxon>
        <taxon>Pseudomonadati</taxon>
        <taxon>Bacteroidota</taxon>
        <taxon>Bacteroidia</taxon>
        <taxon>Bacteroidales</taxon>
        <taxon>Porphyromonadaceae</taxon>
        <taxon>Microbacter</taxon>
    </lineage>
</organism>
<evidence type="ECO:0000256" key="2">
    <source>
        <dbReference type="ARBA" id="ARBA00002933"/>
    </source>
</evidence>
<protein>
    <recommendedName>
        <fullName evidence="5 14">Adenine DNA glycosylase</fullName>
        <ecNumber evidence="4 14">3.2.2.31</ecNumber>
    </recommendedName>
</protein>
<evidence type="ECO:0000313" key="17">
    <source>
        <dbReference type="Proteomes" id="UP000544222"/>
    </source>
</evidence>
<keyword evidence="6" id="KW-0004">4Fe-4S</keyword>
<evidence type="ECO:0000256" key="10">
    <source>
        <dbReference type="ARBA" id="ARBA00023004"/>
    </source>
</evidence>
<evidence type="ECO:0000256" key="4">
    <source>
        <dbReference type="ARBA" id="ARBA00012045"/>
    </source>
</evidence>
<keyword evidence="10 14" id="KW-0408">Iron</keyword>
<evidence type="ECO:0000256" key="1">
    <source>
        <dbReference type="ARBA" id="ARBA00000843"/>
    </source>
</evidence>
<dbReference type="InterPro" id="IPR005760">
    <property type="entry name" value="A/G_AdeGlyc_MutY"/>
</dbReference>
<dbReference type="NCBIfam" id="TIGR01084">
    <property type="entry name" value="mutY"/>
    <property type="match status" value="1"/>
</dbReference>